<dbReference type="Pfam" id="PF13649">
    <property type="entry name" value="Methyltransf_25"/>
    <property type="match status" value="1"/>
</dbReference>
<protein>
    <submittedName>
        <fullName evidence="5">Methyltransferase domain-containing protein</fullName>
    </submittedName>
</protein>
<reference evidence="5 6" key="1">
    <citation type="submission" date="2020-10" db="EMBL/GenBank/DDBJ databases">
        <title>Eggerthella sp. nov., isolated from human feces.</title>
        <authorList>
            <person name="Yajun G."/>
        </authorList>
    </citation>
    <scope>NUCLEOTIDE SEQUENCE [LARGE SCALE GENOMIC DNA]</scope>
    <source>
        <strain evidence="5 6">HF-1101</strain>
    </source>
</reference>
<dbReference type="PANTHER" id="PTHR43464:SF19">
    <property type="entry name" value="UBIQUINONE BIOSYNTHESIS O-METHYLTRANSFERASE, MITOCHONDRIAL"/>
    <property type="match status" value="1"/>
</dbReference>
<dbReference type="CDD" id="cd02440">
    <property type="entry name" value="AdoMet_MTases"/>
    <property type="match status" value="1"/>
</dbReference>
<name>A0A6L7IQW3_9ACTN</name>
<evidence type="ECO:0000313" key="6">
    <source>
        <dbReference type="Proteomes" id="UP000478463"/>
    </source>
</evidence>
<organism evidence="5 6">
    <name type="scientific">Eggerthella guodeyinii</name>
    <dbReference type="NCBI Taxonomy" id="2690837"/>
    <lineage>
        <taxon>Bacteria</taxon>
        <taxon>Bacillati</taxon>
        <taxon>Actinomycetota</taxon>
        <taxon>Coriobacteriia</taxon>
        <taxon>Eggerthellales</taxon>
        <taxon>Eggerthellaceae</taxon>
        <taxon>Eggerthella</taxon>
    </lineage>
</organism>
<evidence type="ECO:0000256" key="2">
    <source>
        <dbReference type="ARBA" id="ARBA00022679"/>
    </source>
</evidence>
<proteinExistence type="predicted"/>
<dbReference type="KEGG" id="egd:GS424_008140"/>
<dbReference type="EMBL" id="CP063310">
    <property type="protein sequence ID" value="QOS69986.1"/>
    <property type="molecule type" value="Genomic_DNA"/>
</dbReference>
<dbReference type="GO" id="GO:0032259">
    <property type="term" value="P:methylation"/>
    <property type="evidence" value="ECO:0007669"/>
    <property type="project" value="UniProtKB-KW"/>
</dbReference>
<sequence>MRTPELYERTGAAFWDDEHISRGMLAAHLDSAFEGASRSFAFMDRSVDWIRATAPPATHPRLLDLGCGPGLYAERFARAGYAVTGVDLSPRSLGHARGSADEQGLAIDYRCRNYLELDLDGTFDIAVMIYCDYGALSADERRVALCRVRERLRPGGALVLDVFSQRKLEVFEERTTWEEHPAGGFWNPGPHLEVQRCVRFSDAVSLEQIAVIAPEGATAYHLWNTYFAPATLSAELEAAGFEVAELVGDAAGAPFDDASPTICAVARKPATSEDGR</sequence>
<dbReference type="AlphaFoldDB" id="A0A6L7IQW3"/>
<dbReference type="InterPro" id="IPR029063">
    <property type="entry name" value="SAM-dependent_MTases_sf"/>
</dbReference>
<evidence type="ECO:0000256" key="3">
    <source>
        <dbReference type="ARBA" id="ARBA00022691"/>
    </source>
</evidence>
<gene>
    <name evidence="5" type="ORF">GS424_008140</name>
</gene>
<feature type="domain" description="Methyltransferase" evidence="4">
    <location>
        <begin position="63"/>
        <end position="156"/>
    </location>
</feature>
<dbReference type="InterPro" id="IPR041698">
    <property type="entry name" value="Methyltransf_25"/>
</dbReference>
<evidence type="ECO:0000259" key="4">
    <source>
        <dbReference type="Pfam" id="PF13649"/>
    </source>
</evidence>
<accession>A0A6L7IQW3</accession>
<evidence type="ECO:0000256" key="1">
    <source>
        <dbReference type="ARBA" id="ARBA00022603"/>
    </source>
</evidence>
<keyword evidence="3" id="KW-0949">S-adenosyl-L-methionine</keyword>
<keyword evidence="1 5" id="KW-0489">Methyltransferase</keyword>
<dbReference type="SUPFAM" id="SSF53335">
    <property type="entry name" value="S-adenosyl-L-methionine-dependent methyltransferases"/>
    <property type="match status" value="1"/>
</dbReference>
<dbReference type="Proteomes" id="UP000478463">
    <property type="component" value="Chromosome"/>
</dbReference>
<dbReference type="PANTHER" id="PTHR43464">
    <property type="entry name" value="METHYLTRANSFERASE"/>
    <property type="match status" value="1"/>
</dbReference>
<evidence type="ECO:0000313" key="5">
    <source>
        <dbReference type="EMBL" id="QOS69986.1"/>
    </source>
</evidence>
<dbReference type="Gene3D" id="3.40.50.150">
    <property type="entry name" value="Vaccinia Virus protein VP39"/>
    <property type="match status" value="1"/>
</dbReference>
<keyword evidence="2 5" id="KW-0808">Transferase</keyword>
<dbReference type="GO" id="GO:0008168">
    <property type="term" value="F:methyltransferase activity"/>
    <property type="evidence" value="ECO:0007669"/>
    <property type="project" value="UniProtKB-KW"/>
</dbReference>